<dbReference type="EMBL" id="JADGJW010000002">
    <property type="protein sequence ID" value="KAJ3228401.1"/>
    <property type="molecule type" value="Genomic_DNA"/>
</dbReference>
<comment type="caution">
    <text evidence="1">The sequence shown here is derived from an EMBL/GenBank/DDBJ whole genome shotgun (WGS) entry which is preliminary data.</text>
</comment>
<gene>
    <name evidence="1" type="ORF">HK099_002906</name>
</gene>
<proteinExistence type="predicted"/>
<organism evidence="1 2">
    <name type="scientific">Clydaea vesicula</name>
    <dbReference type="NCBI Taxonomy" id="447962"/>
    <lineage>
        <taxon>Eukaryota</taxon>
        <taxon>Fungi</taxon>
        <taxon>Fungi incertae sedis</taxon>
        <taxon>Chytridiomycota</taxon>
        <taxon>Chytridiomycota incertae sedis</taxon>
        <taxon>Chytridiomycetes</taxon>
        <taxon>Lobulomycetales</taxon>
        <taxon>Lobulomycetaceae</taxon>
        <taxon>Clydaea</taxon>
    </lineage>
</organism>
<evidence type="ECO:0000313" key="2">
    <source>
        <dbReference type="Proteomes" id="UP001211065"/>
    </source>
</evidence>
<name>A0AAD5U8F4_9FUNG</name>
<reference evidence="1" key="1">
    <citation type="submission" date="2020-05" db="EMBL/GenBank/DDBJ databases">
        <title>Phylogenomic resolution of chytrid fungi.</title>
        <authorList>
            <person name="Stajich J.E."/>
            <person name="Amses K."/>
            <person name="Simmons R."/>
            <person name="Seto K."/>
            <person name="Myers J."/>
            <person name="Bonds A."/>
            <person name="Quandt C.A."/>
            <person name="Barry K."/>
            <person name="Liu P."/>
            <person name="Grigoriev I."/>
            <person name="Longcore J.E."/>
            <person name="James T.Y."/>
        </authorList>
    </citation>
    <scope>NUCLEOTIDE SEQUENCE</scope>
    <source>
        <strain evidence="1">JEL0476</strain>
    </source>
</reference>
<protein>
    <submittedName>
        <fullName evidence="1">Uncharacterized protein</fullName>
    </submittedName>
</protein>
<accession>A0AAD5U8F4</accession>
<dbReference type="Proteomes" id="UP001211065">
    <property type="component" value="Unassembled WGS sequence"/>
</dbReference>
<dbReference type="AlphaFoldDB" id="A0AAD5U8F4"/>
<sequence length="824" mass="93573">MAFHSKAVKENKSSPGIYWVKAAILLSSRSIKLSHGFSSNISPVFKKDVLLLERKIALLNQVNPVSESSFVEGYFSASTIDNTAIKIGERRICPSRCMNRPIRLLKNSVCSFTCNIQTISAKNKEFCKPIKEKKQKNLIAAKPSLNEATCPVNGTFGVNSTSFTPTVMFNVSPGTKTTEYSLFNLHYNCLKFLYSLFSQFKIFEGLVNDNLSYSISEESVKKIGFKEIFLWQHHITGPVTEANQVADHFINHSIKHFIPLTTGNFKRRFIEPTPTQKSTKAIPTNFTDDIFAANYAKAVPTIFKFGKLIDDDHQVKSTSAQHSWRLEATPTVFKVYNVEATPVVFKVRKFEATPTVLNVQKVEATRTVFKVQKVEATSAVFKDYKIVTTSVKMNSAVYSRTKPTVFNVVSVSQVEPTATRGYIHVYPGSRPTAIKYKVNDYVNLPGDNNLESTSYFPSGKNAICSKSSIEVKKIAGNFFNSRFTSRQPYFTSQWDFLKSTNLSEGMENYIQAKQIKSGSKTIKNLYNIASNAFMPSFFVHNLIHLGVNVTNPSEVVVGPKFGIKNVVVDSKFIDTKCVNEFTLRSALVSDDIDFFSNAGKEIETHRRNRFNNGRLLEKKSLGIYDALSLPSDEYDTERHCKNRICEDDKKKPDSYNITFPNLESLKYCYTAEKKINILKYFEDSLVFRANFKENLRKFIGHQGNIVTTNKFSRNDSNGGSFKIYNINVESAIFEKLLVVTKLWIKEFALIFAAIAGWKHLIDEILKGFEKFNLKWGAIEHHINSFTANLNELIIIYEFVFRLYLIVPKRQCVRPSSTIKPYTNF</sequence>
<keyword evidence="2" id="KW-1185">Reference proteome</keyword>
<evidence type="ECO:0000313" key="1">
    <source>
        <dbReference type="EMBL" id="KAJ3228401.1"/>
    </source>
</evidence>